<protein>
    <recommendedName>
        <fullName evidence="4">Cobalt-zinc-cadmium resistance protein CzcC</fullName>
    </recommendedName>
</protein>
<reference evidence="2 3" key="1">
    <citation type="submission" date="2020-04" db="EMBL/GenBank/DDBJ databases">
        <authorList>
            <person name="De Canck E."/>
        </authorList>
    </citation>
    <scope>NUCLEOTIDE SEQUENCE [LARGE SCALE GENOMIC DNA]</scope>
    <source>
        <strain evidence="2 3">LMG 3458</strain>
    </source>
</reference>
<organism evidence="2 3">
    <name type="scientific">Achromobacter deleyi</name>
    <dbReference type="NCBI Taxonomy" id="1353891"/>
    <lineage>
        <taxon>Bacteria</taxon>
        <taxon>Pseudomonadati</taxon>
        <taxon>Pseudomonadota</taxon>
        <taxon>Betaproteobacteria</taxon>
        <taxon>Burkholderiales</taxon>
        <taxon>Alcaligenaceae</taxon>
        <taxon>Achromobacter</taxon>
    </lineage>
</organism>
<proteinExistence type="inferred from homology"/>
<dbReference type="InterPro" id="IPR003423">
    <property type="entry name" value="OMP_efflux"/>
</dbReference>
<gene>
    <name evidence="2" type="ORF">LMG3458_03021</name>
</gene>
<evidence type="ECO:0000256" key="1">
    <source>
        <dbReference type="ARBA" id="ARBA00007613"/>
    </source>
</evidence>
<dbReference type="InterPro" id="IPR010131">
    <property type="entry name" value="MdtP/NodT-like"/>
</dbReference>
<dbReference type="PANTHER" id="PTHR30203:SF24">
    <property type="entry name" value="BLR4935 PROTEIN"/>
    <property type="match status" value="1"/>
</dbReference>
<sequence>MLSIFSSPHARRGGLRLTGWLASLILGHGLAYGQSPGVTLDEAVRLATVESPAIEAAQASVNASSQAAVKAGQLPNPMLTAGIDNLPINGPDRYTATQDMLSMRRVGVEQEWVSGEKRRLQSALAQAMTDHEKTAYLAQWASVRQQTAQAWLDAAYAKKTLALQRDWVDQMRREAAGANATLRGGRSGATDAARAQALLAQAQDQLLAAEQQWRTALIRLSRWTASPITDVSGDPPAQRSAVESFTLDQLRQVQPALIDAAHAIKVADTDTALADRNRAPNWTWNVSYLQGSRDSRYVSLGVSIPLTFNHANVEDRDVAQKAELGNQARYASQDAERRVLADTRTLAENLASGRQRIDNLNHTLLPAADRAAQLALAAYQGATGTLADVYATRRARLDARLQVLALQRDVSMTWAQLDYQVVPPAMAMHP</sequence>
<dbReference type="GO" id="GO:0015562">
    <property type="term" value="F:efflux transmembrane transporter activity"/>
    <property type="evidence" value="ECO:0007669"/>
    <property type="project" value="InterPro"/>
</dbReference>
<dbReference type="RefSeq" id="WP_175216469.1">
    <property type="nucleotide sequence ID" value="NZ_CADIJO010000009.1"/>
</dbReference>
<dbReference type="Proteomes" id="UP000494111">
    <property type="component" value="Unassembled WGS sequence"/>
</dbReference>
<accession>A0A6S7AXF2</accession>
<name>A0A6S7AXF2_9BURK</name>
<dbReference type="Pfam" id="PF02321">
    <property type="entry name" value="OEP"/>
    <property type="match status" value="1"/>
</dbReference>
<comment type="similarity">
    <text evidence="1">Belongs to the outer membrane factor (OMF) (TC 1.B.17) family.</text>
</comment>
<dbReference type="AlphaFoldDB" id="A0A6S7AXF2"/>
<dbReference type="Gene3D" id="1.20.1600.10">
    <property type="entry name" value="Outer membrane efflux proteins (OEP)"/>
    <property type="match status" value="1"/>
</dbReference>
<dbReference type="SUPFAM" id="SSF56954">
    <property type="entry name" value="Outer membrane efflux proteins (OEP)"/>
    <property type="match status" value="1"/>
</dbReference>
<evidence type="ECO:0000313" key="2">
    <source>
        <dbReference type="EMBL" id="CAB3707573.1"/>
    </source>
</evidence>
<evidence type="ECO:0000313" key="3">
    <source>
        <dbReference type="Proteomes" id="UP000494111"/>
    </source>
</evidence>
<evidence type="ECO:0008006" key="4">
    <source>
        <dbReference type="Google" id="ProtNLM"/>
    </source>
</evidence>
<dbReference type="EMBL" id="CADIJO010000009">
    <property type="protein sequence ID" value="CAB3707573.1"/>
    <property type="molecule type" value="Genomic_DNA"/>
</dbReference>
<dbReference type="PANTHER" id="PTHR30203">
    <property type="entry name" value="OUTER MEMBRANE CATION EFFLUX PROTEIN"/>
    <property type="match status" value="1"/>
</dbReference>